<evidence type="ECO:0000313" key="3">
    <source>
        <dbReference type="EMBL" id="AFZ47827.1"/>
    </source>
</evidence>
<feature type="coiled-coil region" evidence="1">
    <location>
        <begin position="27"/>
        <end position="145"/>
    </location>
</feature>
<evidence type="ECO:0000256" key="2">
    <source>
        <dbReference type="SAM" id="MobiDB-lite"/>
    </source>
</evidence>
<evidence type="ECO:0000256" key="1">
    <source>
        <dbReference type="SAM" id="Coils"/>
    </source>
</evidence>
<organism evidence="3 4">
    <name type="scientific">Cyanobacterium stanieri (strain ATCC 29140 / PCC 7202)</name>
    <dbReference type="NCBI Taxonomy" id="292563"/>
    <lineage>
        <taxon>Bacteria</taxon>
        <taxon>Bacillati</taxon>
        <taxon>Cyanobacteriota</taxon>
        <taxon>Cyanophyceae</taxon>
        <taxon>Oscillatoriophycideae</taxon>
        <taxon>Chroococcales</taxon>
        <taxon>Geminocystaceae</taxon>
        <taxon>Cyanobacterium</taxon>
    </lineage>
</organism>
<accession>K9YMY7</accession>
<dbReference type="HOGENOM" id="CLU_926594_0_0_3"/>
<feature type="region of interest" description="Disordered" evidence="2">
    <location>
        <begin position="266"/>
        <end position="285"/>
    </location>
</feature>
<dbReference type="eggNOG" id="COG2433">
    <property type="taxonomic scope" value="Bacteria"/>
</dbReference>
<evidence type="ECO:0000313" key="4">
    <source>
        <dbReference type="Proteomes" id="UP000010483"/>
    </source>
</evidence>
<keyword evidence="1" id="KW-0175">Coiled coil</keyword>
<dbReference type="Proteomes" id="UP000010483">
    <property type="component" value="Chromosome"/>
</dbReference>
<feature type="compositionally biased region" description="Basic and acidic residues" evidence="2">
    <location>
        <begin position="221"/>
        <end position="242"/>
    </location>
</feature>
<sequence length="300" mass="35683">MNNPHNVPDKYKSMDWYAIACKVRAKYEKLKENNHNLEKSLLGYQKEIEVKERVIYEQNQELEVFQENVNKLYHQIEEDKAKIREQKLLMEKLAQELKDSQIQRGALERECSLLQENYNQLQYQIKEKEKENKELNIRLQRQQRSTLEYKAALDQYLESPVAQKPKIIQSDKTTIKSWSEVTNPKNSSEQTNINQLSNFAIAPVPNFVNIPLVNEDKKKVEKEEIKPSQELEKKEEKPLDNEIKEEEINEKKKQENIQKKIKTINLLSDIKPSKDESNKNKEDQKIIIDLPDFFKNKREE</sequence>
<feature type="region of interest" description="Disordered" evidence="2">
    <location>
        <begin position="221"/>
        <end position="255"/>
    </location>
</feature>
<dbReference type="BioCyc" id="CSTA292563:G1353-1881-MONOMER"/>
<dbReference type="STRING" id="292563.Cyast_1872"/>
<keyword evidence="4" id="KW-1185">Reference proteome</keyword>
<dbReference type="EMBL" id="CP003940">
    <property type="protein sequence ID" value="AFZ47827.1"/>
    <property type="molecule type" value="Genomic_DNA"/>
</dbReference>
<gene>
    <name evidence="3" type="ordered locus">Cyast_1872</name>
</gene>
<proteinExistence type="predicted"/>
<feature type="compositionally biased region" description="Basic and acidic residues" evidence="2">
    <location>
        <begin position="271"/>
        <end position="285"/>
    </location>
</feature>
<dbReference type="AlphaFoldDB" id="K9YMY7"/>
<protein>
    <submittedName>
        <fullName evidence="3">Uncharacterized protein</fullName>
    </submittedName>
</protein>
<name>K9YMY7_CYASC</name>
<dbReference type="KEGG" id="csn:Cyast_1872"/>
<reference evidence="4" key="1">
    <citation type="journal article" date="2013" name="Proc. Natl. Acad. Sci. U.S.A.">
        <title>Improving the coverage of the cyanobacterial phylum using diversity-driven genome sequencing.</title>
        <authorList>
            <person name="Shih P.M."/>
            <person name="Wu D."/>
            <person name="Latifi A."/>
            <person name="Axen S.D."/>
            <person name="Fewer D.P."/>
            <person name="Talla E."/>
            <person name="Calteau A."/>
            <person name="Cai F."/>
            <person name="Tandeau de Marsac N."/>
            <person name="Rippka R."/>
            <person name="Herdman M."/>
            <person name="Sivonen K."/>
            <person name="Coursin T."/>
            <person name="Laurent T."/>
            <person name="Goodwin L."/>
            <person name="Nolan M."/>
            <person name="Davenport K.W."/>
            <person name="Han C.S."/>
            <person name="Rubin E.M."/>
            <person name="Eisen J.A."/>
            <person name="Woyke T."/>
            <person name="Gugger M."/>
            <person name="Kerfeld C.A."/>
        </authorList>
    </citation>
    <scope>NUCLEOTIDE SEQUENCE [LARGE SCALE GENOMIC DNA]</scope>
    <source>
        <strain evidence="4">ATCC 29140 / PCC 7202</strain>
    </source>
</reference>